<dbReference type="PIRSF" id="PIRSF006268">
    <property type="entry name" value="ApbE"/>
    <property type="match status" value="1"/>
</dbReference>
<keyword evidence="8 11" id="KW-0460">Magnesium</keyword>
<accession>A0A839INW4</accession>
<dbReference type="InterPro" id="IPR024932">
    <property type="entry name" value="ApbE"/>
</dbReference>
<evidence type="ECO:0000256" key="10">
    <source>
        <dbReference type="ARBA" id="ARBA00048540"/>
    </source>
</evidence>
<evidence type="ECO:0000256" key="5">
    <source>
        <dbReference type="ARBA" id="ARBA00022679"/>
    </source>
</evidence>
<keyword evidence="6 11" id="KW-0479">Metal-binding</keyword>
<dbReference type="EMBL" id="JACJFM010000012">
    <property type="protein sequence ID" value="MBB1487183.1"/>
    <property type="molecule type" value="Genomic_DNA"/>
</dbReference>
<keyword evidence="14" id="KW-1185">Reference proteome</keyword>
<dbReference type="AlphaFoldDB" id="A0A839INW4"/>
<comment type="similarity">
    <text evidence="1 11">Belongs to the ApbE family.</text>
</comment>
<protein>
    <recommendedName>
        <fullName evidence="3 11">FAD:protein FMN transferase</fullName>
        <ecNumber evidence="2 11">2.7.1.180</ecNumber>
    </recommendedName>
    <alternativeName>
        <fullName evidence="9 11">Flavin transferase</fullName>
    </alternativeName>
</protein>
<evidence type="ECO:0000256" key="3">
    <source>
        <dbReference type="ARBA" id="ARBA00016337"/>
    </source>
</evidence>
<dbReference type="RefSeq" id="WP_182808961.1">
    <property type="nucleotide sequence ID" value="NZ_JACJFM010000012.1"/>
</dbReference>
<dbReference type="GO" id="GO:0016740">
    <property type="term" value="F:transferase activity"/>
    <property type="evidence" value="ECO:0007669"/>
    <property type="project" value="UniProtKB-UniRule"/>
</dbReference>
<comment type="catalytic activity">
    <reaction evidence="10 11">
        <text>L-threonyl-[protein] + FAD = FMN-L-threonyl-[protein] + AMP + H(+)</text>
        <dbReference type="Rhea" id="RHEA:36847"/>
        <dbReference type="Rhea" id="RHEA-COMP:11060"/>
        <dbReference type="Rhea" id="RHEA-COMP:11061"/>
        <dbReference type="ChEBI" id="CHEBI:15378"/>
        <dbReference type="ChEBI" id="CHEBI:30013"/>
        <dbReference type="ChEBI" id="CHEBI:57692"/>
        <dbReference type="ChEBI" id="CHEBI:74257"/>
        <dbReference type="ChEBI" id="CHEBI:456215"/>
        <dbReference type="EC" id="2.7.1.180"/>
    </reaction>
</comment>
<dbReference type="PANTHER" id="PTHR30040">
    <property type="entry name" value="THIAMINE BIOSYNTHESIS LIPOPROTEIN APBE"/>
    <property type="match status" value="1"/>
</dbReference>
<evidence type="ECO:0000256" key="9">
    <source>
        <dbReference type="ARBA" id="ARBA00031306"/>
    </source>
</evidence>
<keyword evidence="4 11" id="KW-0285">Flavoprotein</keyword>
<evidence type="ECO:0000256" key="4">
    <source>
        <dbReference type="ARBA" id="ARBA00022630"/>
    </source>
</evidence>
<dbReference type="SUPFAM" id="SSF143631">
    <property type="entry name" value="ApbE-like"/>
    <property type="match status" value="1"/>
</dbReference>
<gene>
    <name evidence="13" type="ORF">H4O21_11235</name>
</gene>
<proteinExistence type="inferred from homology"/>
<evidence type="ECO:0000256" key="7">
    <source>
        <dbReference type="ARBA" id="ARBA00022827"/>
    </source>
</evidence>
<evidence type="ECO:0000256" key="6">
    <source>
        <dbReference type="ARBA" id="ARBA00022723"/>
    </source>
</evidence>
<dbReference type="PANTHER" id="PTHR30040:SF2">
    <property type="entry name" value="FAD:PROTEIN FMN TRANSFERASE"/>
    <property type="match status" value="1"/>
</dbReference>
<keyword evidence="7 11" id="KW-0274">FAD</keyword>
<feature type="binding site" evidence="12">
    <location>
        <position position="183"/>
    </location>
    <ligand>
        <name>Mg(2+)</name>
        <dbReference type="ChEBI" id="CHEBI:18420"/>
    </ligand>
</feature>
<evidence type="ECO:0000313" key="14">
    <source>
        <dbReference type="Proteomes" id="UP000565262"/>
    </source>
</evidence>
<dbReference type="InterPro" id="IPR003374">
    <property type="entry name" value="ApbE-like_sf"/>
</dbReference>
<evidence type="ECO:0000313" key="13">
    <source>
        <dbReference type="EMBL" id="MBB1487183.1"/>
    </source>
</evidence>
<keyword evidence="5 11" id="KW-0808">Transferase</keyword>
<evidence type="ECO:0000256" key="2">
    <source>
        <dbReference type="ARBA" id="ARBA00011955"/>
    </source>
</evidence>
<dbReference type="GO" id="GO:0046872">
    <property type="term" value="F:metal ion binding"/>
    <property type="evidence" value="ECO:0007669"/>
    <property type="project" value="UniProtKB-UniRule"/>
</dbReference>
<sequence length="336" mass="37661">MQTTPLTFTPKENPCEHPAAELSRPADYFLLQFQAMGGNCELMIDLPDSETGLAEQLSRLVVCETWRIEFKYSRYQKDNWHDHLHKNRGQWIDLDKESARLLAFADQGWQLSDGLFDITSGVLRKAWQFDGSDSIPDHDEISPLLSFIGWQRVLLSPAEERPDGTVKPARIHLPEDTELDLGGIGKEYAVDRVLGLAMQYLQEEVPDKPCSLLINLDGDIACSGPRIRADDQPAEGWKVAIASMEKDNRDMTLLNMEGGALASSGDNQRYLLKEGKRYGHLLNPKTGWPVENAARSVTVAAPTCTQSGLIASLALLQGEKAEEFLQRTGLKYWIEY</sequence>
<dbReference type="Proteomes" id="UP000565262">
    <property type="component" value="Unassembled WGS sequence"/>
</dbReference>
<evidence type="ECO:0000256" key="8">
    <source>
        <dbReference type="ARBA" id="ARBA00022842"/>
    </source>
</evidence>
<feature type="binding site" evidence="12">
    <location>
        <position position="312"/>
    </location>
    <ligand>
        <name>Mg(2+)</name>
        <dbReference type="ChEBI" id="CHEBI:18420"/>
    </ligand>
</feature>
<name>A0A839INW4_9GAMM</name>
<reference evidence="13 14" key="1">
    <citation type="submission" date="2020-08" db="EMBL/GenBank/DDBJ databases">
        <title>Oceanospirillum sp. nov. isolated from marine sediment.</title>
        <authorList>
            <person name="Ji X."/>
        </authorList>
    </citation>
    <scope>NUCLEOTIDE SEQUENCE [LARGE SCALE GENOMIC DNA]</scope>
    <source>
        <strain evidence="13 14">D5</strain>
    </source>
</reference>
<organism evidence="13 14">
    <name type="scientific">Oceanospirillum sediminis</name>
    <dbReference type="NCBI Taxonomy" id="2760088"/>
    <lineage>
        <taxon>Bacteria</taxon>
        <taxon>Pseudomonadati</taxon>
        <taxon>Pseudomonadota</taxon>
        <taxon>Gammaproteobacteria</taxon>
        <taxon>Oceanospirillales</taxon>
        <taxon>Oceanospirillaceae</taxon>
        <taxon>Oceanospirillum</taxon>
    </lineage>
</organism>
<dbReference type="EC" id="2.7.1.180" evidence="2 11"/>
<comment type="caution">
    <text evidence="13">The sequence shown here is derived from an EMBL/GenBank/DDBJ whole genome shotgun (WGS) entry which is preliminary data.</text>
</comment>
<evidence type="ECO:0000256" key="11">
    <source>
        <dbReference type="PIRNR" id="PIRNR006268"/>
    </source>
</evidence>
<dbReference type="Gene3D" id="3.10.520.10">
    <property type="entry name" value="ApbE-like domains"/>
    <property type="match status" value="1"/>
</dbReference>
<dbReference type="Pfam" id="PF02424">
    <property type="entry name" value="ApbE"/>
    <property type="match status" value="1"/>
</dbReference>
<comment type="cofactor">
    <cofactor evidence="12">
        <name>Mg(2+)</name>
        <dbReference type="ChEBI" id="CHEBI:18420"/>
    </cofactor>
    <cofactor evidence="12">
        <name>Mn(2+)</name>
        <dbReference type="ChEBI" id="CHEBI:29035"/>
    </cofactor>
    <text evidence="12">Magnesium. Can also use manganese.</text>
</comment>
<evidence type="ECO:0000256" key="12">
    <source>
        <dbReference type="PIRSR" id="PIRSR006268-2"/>
    </source>
</evidence>
<evidence type="ECO:0000256" key="1">
    <source>
        <dbReference type="ARBA" id="ARBA00008282"/>
    </source>
</evidence>